<dbReference type="PRINTS" id="PR00455">
    <property type="entry name" value="HTHTETR"/>
</dbReference>
<protein>
    <submittedName>
        <fullName evidence="4">Transcriptional regulator, TetR family</fullName>
    </submittedName>
</protein>
<dbReference type="Pfam" id="PF00440">
    <property type="entry name" value="TetR_N"/>
    <property type="match status" value="1"/>
</dbReference>
<dbReference type="PROSITE" id="PS01081">
    <property type="entry name" value="HTH_TETR_1"/>
    <property type="match status" value="1"/>
</dbReference>
<dbReference type="KEGG" id="sus:Acid_0413"/>
<dbReference type="FunCoup" id="Q02BZ3">
    <property type="interactions" value="157"/>
</dbReference>
<dbReference type="InterPro" id="IPR009057">
    <property type="entry name" value="Homeodomain-like_sf"/>
</dbReference>
<evidence type="ECO:0000256" key="2">
    <source>
        <dbReference type="PROSITE-ProRule" id="PRU00335"/>
    </source>
</evidence>
<evidence type="ECO:0000313" key="4">
    <source>
        <dbReference type="EMBL" id="ABJ81423.1"/>
    </source>
</evidence>
<dbReference type="Gene3D" id="1.10.10.60">
    <property type="entry name" value="Homeodomain-like"/>
    <property type="match status" value="1"/>
</dbReference>
<dbReference type="GO" id="GO:0003700">
    <property type="term" value="F:DNA-binding transcription factor activity"/>
    <property type="evidence" value="ECO:0007669"/>
    <property type="project" value="TreeGrafter"/>
</dbReference>
<dbReference type="InterPro" id="IPR001647">
    <property type="entry name" value="HTH_TetR"/>
</dbReference>
<dbReference type="PANTHER" id="PTHR30055">
    <property type="entry name" value="HTH-TYPE TRANSCRIPTIONAL REGULATOR RUTR"/>
    <property type="match status" value="1"/>
</dbReference>
<dbReference type="InterPro" id="IPR039536">
    <property type="entry name" value="TetR_C_Proteobacteria"/>
</dbReference>
<sequence length="212" mass="23708">MKTRMKSEARRAAIVRSAIHLFAEKGFRGTTTRELAAAAGITEPVLYQHFRAKSDLYSAIIEAKAAEVSGNAVALDMLAKADDDRAFFQALGVLMLRRYQEDPELSRLLFFSSLERHELAELFFERLYSGFYKRVSGYIRRRVRQGAFRKVDAEVAARGLIGMVSYHGLVTLLFPGRFSIANPRRIAEQMVDVFLDGIALPSGGTKAARSAR</sequence>
<dbReference type="AlphaFoldDB" id="Q02BZ3"/>
<feature type="DNA-binding region" description="H-T-H motif" evidence="2">
    <location>
        <begin position="31"/>
        <end position="50"/>
    </location>
</feature>
<dbReference type="HOGENOM" id="CLU_069356_27_3_0"/>
<dbReference type="SUPFAM" id="SSF46689">
    <property type="entry name" value="Homeodomain-like"/>
    <property type="match status" value="1"/>
</dbReference>
<evidence type="ECO:0000256" key="1">
    <source>
        <dbReference type="ARBA" id="ARBA00023125"/>
    </source>
</evidence>
<proteinExistence type="predicted"/>
<dbReference type="InterPro" id="IPR036271">
    <property type="entry name" value="Tet_transcr_reg_TetR-rel_C_sf"/>
</dbReference>
<dbReference type="Pfam" id="PF14246">
    <property type="entry name" value="TetR_C_7"/>
    <property type="match status" value="1"/>
</dbReference>
<feature type="domain" description="HTH tetR-type" evidence="3">
    <location>
        <begin position="8"/>
        <end position="68"/>
    </location>
</feature>
<dbReference type="Gene3D" id="1.10.357.10">
    <property type="entry name" value="Tetracycline Repressor, domain 2"/>
    <property type="match status" value="1"/>
</dbReference>
<gene>
    <name evidence="4" type="ordered locus">Acid_0413</name>
</gene>
<reference evidence="4" key="1">
    <citation type="submission" date="2006-10" db="EMBL/GenBank/DDBJ databases">
        <title>Complete sequence of Solibacter usitatus Ellin6076.</title>
        <authorList>
            <consortium name="US DOE Joint Genome Institute"/>
            <person name="Copeland A."/>
            <person name="Lucas S."/>
            <person name="Lapidus A."/>
            <person name="Barry K."/>
            <person name="Detter J.C."/>
            <person name="Glavina del Rio T."/>
            <person name="Hammon N."/>
            <person name="Israni S."/>
            <person name="Dalin E."/>
            <person name="Tice H."/>
            <person name="Pitluck S."/>
            <person name="Thompson L.S."/>
            <person name="Brettin T."/>
            <person name="Bruce D."/>
            <person name="Han C."/>
            <person name="Tapia R."/>
            <person name="Gilna P."/>
            <person name="Schmutz J."/>
            <person name="Larimer F."/>
            <person name="Land M."/>
            <person name="Hauser L."/>
            <person name="Kyrpides N."/>
            <person name="Mikhailova N."/>
            <person name="Janssen P.H."/>
            <person name="Kuske C.R."/>
            <person name="Richardson P."/>
        </authorList>
    </citation>
    <scope>NUCLEOTIDE SEQUENCE</scope>
    <source>
        <strain evidence="4">Ellin6076</strain>
    </source>
</reference>
<dbReference type="EMBL" id="CP000473">
    <property type="protein sequence ID" value="ABJ81423.1"/>
    <property type="molecule type" value="Genomic_DNA"/>
</dbReference>
<dbReference type="InterPro" id="IPR023772">
    <property type="entry name" value="DNA-bd_HTH_TetR-type_CS"/>
</dbReference>
<dbReference type="STRING" id="234267.Acid_0413"/>
<dbReference type="SUPFAM" id="SSF48498">
    <property type="entry name" value="Tetracyclin repressor-like, C-terminal domain"/>
    <property type="match status" value="1"/>
</dbReference>
<keyword evidence="1 2" id="KW-0238">DNA-binding</keyword>
<organism evidence="4">
    <name type="scientific">Solibacter usitatus (strain Ellin6076)</name>
    <dbReference type="NCBI Taxonomy" id="234267"/>
    <lineage>
        <taxon>Bacteria</taxon>
        <taxon>Pseudomonadati</taxon>
        <taxon>Acidobacteriota</taxon>
        <taxon>Terriglobia</taxon>
        <taxon>Bryobacterales</taxon>
        <taxon>Solibacteraceae</taxon>
        <taxon>Candidatus Solibacter</taxon>
    </lineage>
</organism>
<dbReference type="InParanoid" id="Q02BZ3"/>
<dbReference type="PANTHER" id="PTHR30055:SF146">
    <property type="entry name" value="HTH-TYPE TRANSCRIPTIONAL DUAL REGULATOR CECR"/>
    <property type="match status" value="1"/>
</dbReference>
<dbReference type="PROSITE" id="PS50977">
    <property type="entry name" value="HTH_TETR_2"/>
    <property type="match status" value="1"/>
</dbReference>
<dbReference type="InterPro" id="IPR050109">
    <property type="entry name" value="HTH-type_TetR-like_transc_reg"/>
</dbReference>
<evidence type="ECO:0000259" key="3">
    <source>
        <dbReference type="PROSITE" id="PS50977"/>
    </source>
</evidence>
<dbReference type="GO" id="GO:0000976">
    <property type="term" value="F:transcription cis-regulatory region binding"/>
    <property type="evidence" value="ECO:0007669"/>
    <property type="project" value="TreeGrafter"/>
</dbReference>
<accession>Q02BZ3</accession>
<name>Q02BZ3_SOLUE</name>
<dbReference type="eggNOG" id="COG1309">
    <property type="taxonomic scope" value="Bacteria"/>
</dbReference>